<protein>
    <submittedName>
        <fullName evidence="4">Uncharacterized protein</fullName>
    </submittedName>
</protein>
<dbReference type="InterPro" id="IPR007700">
    <property type="entry name" value="DUF668"/>
</dbReference>
<dbReference type="Pfam" id="PF11961">
    <property type="entry name" value="DUF3475"/>
    <property type="match status" value="1"/>
</dbReference>
<dbReference type="PANTHER" id="PTHR31371:SF2">
    <property type="entry name" value="PLANT_PROTEIN (DUF668)"/>
    <property type="match status" value="1"/>
</dbReference>
<evidence type="ECO:0000256" key="1">
    <source>
        <dbReference type="SAM" id="MobiDB-lite"/>
    </source>
</evidence>
<evidence type="ECO:0000313" key="5">
    <source>
        <dbReference type="Proteomes" id="UP001153076"/>
    </source>
</evidence>
<feature type="domain" description="DUF668" evidence="2">
    <location>
        <begin position="468"/>
        <end position="557"/>
    </location>
</feature>
<dbReference type="OrthoDB" id="2018987at2759"/>
<dbReference type="PANTHER" id="PTHR31371">
    <property type="entry name" value="BNAC09G50660D PROTEIN"/>
    <property type="match status" value="1"/>
</dbReference>
<proteinExistence type="predicted"/>
<dbReference type="Pfam" id="PF05003">
    <property type="entry name" value="DUF668"/>
    <property type="match status" value="1"/>
</dbReference>
<keyword evidence="5" id="KW-1185">Reference proteome</keyword>
<dbReference type="Proteomes" id="UP001153076">
    <property type="component" value="Unassembled WGS sequence"/>
</dbReference>
<evidence type="ECO:0000259" key="2">
    <source>
        <dbReference type="Pfam" id="PF05003"/>
    </source>
</evidence>
<evidence type="ECO:0000259" key="3">
    <source>
        <dbReference type="Pfam" id="PF11961"/>
    </source>
</evidence>
<reference evidence="4" key="1">
    <citation type="submission" date="2022-04" db="EMBL/GenBank/DDBJ databases">
        <title>Carnegiea gigantea Genome sequencing and assembly v2.</title>
        <authorList>
            <person name="Copetti D."/>
            <person name="Sanderson M.J."/>
            <person name="Burquez A."/>
            <person name="Wojciechowski M.F."/>
        </authorList>
    </citation>
    <scope>NUCLEOTIDE SEQUENCE</scope>
    <source>
        <strain evidence="4">SGP5-SGP5p</strain>
        <tissue evidence="4">Aerial part</tissue>
    </source>
</reference>
<evidence type="ECO:0000313" key="4">
    <source>
        <dbReference type="EMBL" id="KAJ8438902.1"/>
    </source>
</evidence>
<organism evidence="4 5">
    <name type="scientific">Carnegiea gigantea</name>
    <dbReference type="NCBI Taxonomy" id="171969"/>
    <lineage>
        <taxon>Eukaryota</taxon>
        <taxon>Viridiplantae</taxon>
        <taxon>Streptophyta</taxon>
        <taxon>Embryophyta</taxon>
        <taxon>Tracheophyta</taxon>
        <taxon>Spermatophyta</taxon>
        <taxon>Magnoliopsida</taxon>
        <taxon>eudicotyledons</taxon>
        <taxon>Gunneridae</taxon>
        <taxon>Pentapetalae</taxon>
        <taxon>Caryophyllales</taxon>
        <taxon>Cactineae</taxon>
        <taxon>Cactaceae</taxon>
        <taxon>Cactoideae</taxon>
        <taxon>Echinocereeae</taxon>
        <taxon>Carnegiea</taxon>
    </lineage>
</organism>
<feature type="region of interest" description="Disordered" evidence="1">
    <location>
        <begin position="52"/>
        <end position="71"/>
    </location>
</feature>
<dbReference type="AlphaFoldDB" id="A0A9Q1K9Q0"/>
<sequence>MHVRCSTFCLQEPSSSNIFWYPLFFAEEEQTKAAVAEPWLLKMGNQVSNNFKNSPFLNQTRSKKKNPSSQNAKQTIGILSFEVANVMSKLVHLHKSVSHQEISKLKNETIKSEGVMKLVSSDGSFLLELAYAERLDELNRIAETVSRLGKKCIKPALQGFEHVYGDITSGKIEVRELGFLVQDTEGMIRKMVRYVGATDDLYRELQALNELIRSSKKRCLKKNEESQEMLELKLSRHRQIVKLLKVSSLWNQTYDKVVELLVRIICTVYARIYIAFGNDSTILRPNYSGSILSGPHLLDNGESATPPSNAGSVKSIGDTENDCGLSSINESNSLAVERREKKAPYFRTQLSLQKVCTVLIQHQDFNLPCGLTPGRILTECLSLNNSVSRSDMDDNDGDFVFNDRNNLVSGCCSIANGMKRERTVHSGCLSLSKGGVPSSASQRQLHCLRNGSIFGPKSRLATHVTPSTVGGSALGLHYANVIIVIEKLLCYPQLVGKGARDDLYQMLPTSLRESLRTDLRSHVRNFTIYDAPLARNWKETLEGIMKWLAPLAHNMIKWQSERNFEKRQQIVTGTNVLLLQTLYFADRVKTEAIICELLAYCALVGSHTNSATPNHCQGKVPSDHGDILSLSDLQYIDECVNVMTLWPRSLHYGVCLKQ</sequence>
<dbReference type="EMBL" id="JAKOGI010000238">
    <property type="protein sequence ID" value="KAJ8438902.1"/>
    <property type="molecule type" value="Genomic_DNA"/>
</dbReference>
<dbReference type="InterPro" id="IPR021864">
    <property type="entry name" value="DUF3475"/>
</dbReference>
<name>A0A9Q1K9Q0_9CARY</name>
<dbReference type="GO" id="GO:0045927">
    <property type="term" value="P:positive regulation of growth"/>
    <property type="evidence" value="ECO:0007669"/>
    <property type="project" value="InterPro"/>
</dbReference>
<accession>A0A9Q1K9Q0</accession>
<feature type="domain" description="DUF3475" evidence="3">
    <location>
        <begin position="78"/>
        <end position="133"/>
    </location>
</feature>
<gene>
    <name evidence="4" type="ORF">Cgig2_007747</name>
</gene>
<comment type="caution">
    <text evidence="4">The sequence shown here is derived from an EMBL/GenBank/DDBJ whole genome shotgun (WGS) entry which is preliminary data.</text>
</comment>